<evidence type="ECO:0008006" key="7">
    <source>
        <dbReference type="Google" id="ProtNLM"/>
    </source>
</evidence>
<accession>A0A9W9YLW4</accession>
<proteinExistence type="predicted"/>
<dbReference type="Gene3D" id="3.40.50.300">
    <property type="entry name" value="P-loop containing nucleotide triphosphate hydrolases"/>
    <property type="match status" value="1"/>
</dbReference>
<reference evidence="5" key="1">
    <citation type="submission" date="2023-01" db="EMBL/GenBank/DDBJ databases">
        <title>Genome assembly of the deep-sea coral Lophelia pertusa.</title>
        <authorList>
            <person name="Herrera S."/>
            <person name="Cordes E."/>
        </authorList>
    </citation>
    <scope>NUCLEOTIDE SEQUENCE</scope>
    <source>
        <strain evidence="5">USNM1676648</strain>
        <tissue evidence="5">Polyp</tissue>
    </source>
</reference>
<comment type="caution">
    <text evidence="5">The sequence shown here is derived from an EMBL/GenBank/DDBJ whole genome shotgun (WGS) entry which is preliminary data.</text>
</comment>
<dbReference type="GO" id="GO:0006139">
    <property type="term" value="P:nucleobase-containing compound metabolic process"/>
    <property type="evidence" value="ECO:0007669"/>
    <property type="project" value="InterPro"/>
</dbReference>
<keyword evidence="1" id="KW-0808">Transferase</keyword>
<dbReference type="SUPFAM" id="SSF52540">
    <property type="entry name" value="P-loop containing nucleoside triphosphate hydrolases"/>
    <property type="match status" value="1"/>
</dbReference>
<evidence type="ECO:0000256" key="3">
    <source>
        <dbReference type="ARBA" id="ARBA00022777"/>
    </source>
</evidence>
<evidence type="ECO:0000256" key="2">
    <source>
        <dbReference type="ARBA" id="ARBA00022741"/>
    </source>
</evidence>
<dbReference type="InterPro" id="IPR027417">
    <property type="entry name" value="P-loop_NTPase"/>
</dbReference>
<keyword evidence="3" id="KW-0418">Kinase</keyword>
<dbReference type="AlphaFoldDB" id="A0A9W9YLW4"/>
<name>A0A9W9YLW4_9CNID</name>
<evidence type="ECO:0000256" key="1">
    <source>
        <dbReference type="ARBA" id="ARBA00022679"/>
    </source>
</evidence>
<evidence type="ECO:0000256" key="4">
    <source>
        <dbReference type="SAM" id="MobiDB-lite"/>
    </source>
</evidence>
<dbReference type="GO" id="GO:0019205">
    <property type="term" value="F:nucleobase-containing compound kinase activity"/>
    <property type="evidence" value="ECO:0007669"/>
    <property type="project" value="InterPro"/>
</dbReference>
<evidence type="ECO:0000313" key="5">
    <source>
        <dbReference type="EMBL" id="KAJ7357580.1"/>
    </source>
</evidence>
<evidence type="ECO:0000313" key="6">
    <source>
        <dbReference type="Proteomes" id="UP001163046"/>
    </source>
</evidence>
<dbReference type="InterPro" id="IPR000850">
    <property type="entry name" value="Adenylat/UMP-CMP_kin"/>
</dbReference>
<dbReference type="Proteomes" id="UP001163046">
    <property type="component" value="Unassembled WGS sequence"/>
</dbReference>
<dbReference type="OrthoDB" id="5829348at2759"/>
<gene>
    <name evidence="5" type="ORF">OS493_024388</name>
</gene>
<protein>
    <recommendedName>
        <fullName evidence="7">Adenylate kinase</fullName>
    </recommendedName>
</protein>
<dbReference type="EMBL" id="MU827320">
    <property type="protein sequence ID" value="KAJ7357580.1"/>
    <property type="molecule type" value="Genomic_DNA"/>
</dbReference>
<sequence length="397" mass="45110">MGCGTSTANDKDENEGSKFDFSRRNTIVEKPNVEVEIGKGVKKIDPERRIVFIFGGPGSAKGCIVNDLKAMFGFAFISAEDLILQKLPRKAAGHGVEAVSGTHGLADLLKDNPEYLTLDWVLEILLEEIQKFPNQPILVDLIPNLKFMMKVDGFIKKCDKEMEEFERKFPCAFALNLTLSKETLLKNIKNSHSPACSKPPSKDPRDASSDQGDEMDTSRTKRRFALYEQSVKDFLHYFSLEDRIVRVDTSAAQVQAIWEAMMDFFAAEMDFSANRVINTVVLFTFDQETFQSIDTNRYPMKEVLLQELIKQPQAPAEDVLSVLAKHLDESALQTRSFLVDVSGTSIDEEHISEQFTKPQILFVDVNIGQLDYFMHGLRRKTDRKKSIFRKKAQIYKQ</sequence>
<keyword evidence="6" id="KW-1185">Reference proteome</keyword>
<feature type="region of interest" description="Disordered" evidence="4">
    <location>
        <begin position="190"/>
        <end position="217"/>
    </location>
</feature>
<organism evidence="5 6">
    <name type="scientific">Desmophyllum pertusum</name>
    <dbReference type="NCBI Taxonomy" id="174260"/>
    <lineage>
        <taxon>Eukaryota</taxon>
        <taxon>Metazoa</taxon>
        <taxon>Cnidaria</taxon>
        <taxon>Anthozoa</taxon>
        <taxon>Hexacorallia</taxon>
        <taxon>Scleractinia</taxon>
        <taxon>Caryophylliina</taxon>
        <taxon>Caryophylliidae</taxon>
        <taxon>Desmophyllum</taxon>
    </lineage>
</organism>
<dbReference type="GO" id="GO:0005524">
    <property type="term" value="F:ATP binding"/>
    <property type="evidence" value="ECO:0007669"/>
    <property type="project" value="InterPro"/>
</dbReference>
<dbReference type="PANTHER" id="PTHR23359">
    <property type="entry name" value="NUCLEOTIDE KINASE"/>
    <property type="match status" value="1"/>
</dbReference>
<keyword evidence="2" id="KW-0547">Nucleotide-binding</keyword>